<comment type="similarity">
    <text evidence="2">Belongs to the REXO1/REXO3 family.</text>
</comment>
<dbReference type="InterPro" id="IPR013520">
    <property type="entry name" value="Ribonucl_H"/>
</dbReference>
<dbReference type="Proteomes" id="UP000030669">
    <property type="component" value="Unassembled WGS sequence"/>
</dbReference>
<keyword evidence="3" id="KW-0540">Nuclease</keyword>
<dbReference type="AlphaFoldDB" id="S7Q1T8"/>
<dbReference type="HOGENOM" id="CLU_008679_2_0_1"/>
<dbReference type="InterPro" id="IPR036397">
    <property type="entry name" value="RNaseH_sf"/>
</dbReference>
<keyword evidence="5" id="KW-0269">Exonuclease</keyword>
<dbReference type="GO" id="GO:0010629">
    <property type="term" value="P:negative regulation of gene expression"/>
    <property type="evidence" value="ECO:0007669"/>
    <property type="project" value="UniProtKB-ARBA"/>
</dbReference>
<evidence type="ECO:0000256" key="5">
    <source>
        <dbReference type="ARBA" id="ARBA00022839"/>
    </source>
</evidence>
<name>S7Q1T8_GLOTA</name>
<dbReference type="STRING" id="670483.S7Q1T8"/>
<protein>
    <recommendedName>
        <fullName evidence="8">Exonuclease domain-containing protein</fullName>
    </recommendedName>
</protein>
<keyword evidence="6" id="KW-0539">Nucleus</keyword>
<dbReference type="Gene3D" id="3.30.420.10">
    <property type="entry name" value="Ribonuclease H-like superfamily/Ribonuclease H"/>
    <property type="match status" value="1"/>
</dbReference>
<dbReference type="SUPFAM" id="SSF53098">
    <property type="entry name" value="Ribonuclease H-like"/>
    <property type="match status" value="1"/>
</dbReference>
<dbReference type="eggNOG" id="KOG2248">
    <property type="taxonomic scope" value="Eukaryota"/>
</dbReference>
<feature type="compositionally biased region" description="Low complexity" evidence="7">
    <location>
        <begin position="8"/>
        <end position="19"/>
    </location>
</feature>
<feature type="domain" description="Exonuclease" evidence="8">
    <location>
        <begin position="258"/>
        <end position="421"/>
    </location>
</feature>
<feature type="region of interest" description="Disordered" evidence="7">
    <location>
        <begin position="1"/>
        <end position="43"/>
    </location>
</feature>
<evidence type="ECO:0000256" key="3">
    <source>
        <dbReference type="ARBA" id="ARBA00022722"/>
    </source>
</evidence>
<dbReference type="PANTHER" id="PTHR12801:SF115">
    <property type="entry name" value="FI18136P1-RELATED"/>
    <property type="match status" value="1"/>
</dbReference>
<dbReference type="CDD" id="cd06145">
    <property type="entry name" value="REX1_like"/>
    <property type="match status" value="1"/>
</dbReference>
<dbReference type="OrthoDB" id="206335at2759"/>
<evidence type="ECO:0000313" key="9">
    <source>
        <dbReference type="EMBL" id="EPQ53966.1"/>
    </source>
</evidence>
<dbReference type="GO" id="GO:0005634">
    <property type="term" value="C:nucleus"/>
    <property type="evidence" value="ECO:0007669"/>
    <property type="project" value="UniProtKB-SubCell"/>
</dbReference>
<dbReference type="EMBL" id="KB469304">
    <property type="protein sequence ID" value="EPQ53966.1"/>
    <property type="molecule type" value="Genomic_DNA"/>
</dbReference>
<organism evidence="9 10">
    <name type="scientific">Gloeophyllum trabeum (strain ATCC 11539 / FP-39264 / Madison 617)</name>
    <name type="common">Brown rot fungus</name>
    <dbReference type="NCBI Taxonomy" id="670483"/>
    <lineage>
        <taxon>Eukaryota</taxon>
        <taxon>Fungi</taxon>
        <taxon>Dikarya</taxon>
        <taxon>Basidiomycota</taxon>
        <taxon>Agaricomycotina</taxon>
        <taxon>Agaricomycetes</taxon>
        <taxon>Gloeophyllales</taxon>
        <taxon>Gloeophyllaceae</taxon>
        <taxon>Gloeophyllum</taxon>
    </lineage>
</organism>
<evidence type="ECO:0000256" key="6">
    <source>
        <dbReference type="ARBA" id="ARBA00023242"/>
    </source>
</evidence>
<dbReference type="PANTHER" id="PTHR12801">
    <property type="entry name" value="RNA EXONUCLEASE REXO1 / RECO3 FAMILY MEMBER-RELATED"/>
    <property type="match status" value="1"/>
</dbReference>
<keyword evidence="4" id="KW-0378">Hydrolase</keyword>
<evidence type="ECO:0000259" key="8">
    <source>
        <dbReference type="SMART" id="SM00479"/>
    </source>
</evidence>
<reference evidence="9 10" key="1">
    <citation type="journal article" date="2012" name="Science">
        <title>The Paleozoic origin of enzymatic lignin decomposition reconstructed from 31 fungal genomes.</title>
        <authorList>
            <person name="Floudas D."/>
            <person name="Binder M."/>
            <person name="Riley R."/>
            <person name="Barry K."/>
            <person name="Blanchette R.A."/>
            <person name="Henrissat B."/>
            <person name="Martinez A.T."/>
            <person name="Otillar R."/>
            <person name="Spatafora J.W."/>
            <person name="Yadav J.S."/>
            <person name="Aerts A."/>
            <person name="Benoit I."/>
            <person name="Boyd A."/>
            <person name="Carlson A."/>
            <person name="Copeland A."/>
            <person name="Coutinho P.M."/>
            <person name="de Vries R.P."/>
            <person name="Ferreira P."/>
            <person name="Findley K."/>
            <person name="Foster B."/>
            <person name="Gaskell J."/>
            <person name="Glotzer D."/>
            <person name="Gorecki P."/>
            <person name="Heitman J."/>
            <person name="Hesse C."/>
            <person name="Hori C."/>
            <person name="Igarashi K."/>
            <person name="Jurgens J.A."/>
            <person name="Kallen N."/>
            <person name="Kersten P."/>
            <person name="Kohler A."/>
            <person name="Kuees U."/>
            <person name="Kumar T.K.A."/>
            <person name="Kuo A."/>
            <person name="LaButti K."/>
            <person name="Larrondo L.F."/>
            <person name="Lindquist E."/>
            <person name="Ling A."/>
            <person name="Lombard V."/>
            <person name="Lucas S."/>
            <person name="Lundell T."/>
            <person name="Martin R."/>
            <person name="McLaughlin D.J."/>
            <person name="Morgenstern I."/>
            <person name="Morin E."/>
            <person name="Murat C."/>
            <person name="Nagy L.G."/>
            <person name="Nolan M."/>
            <person name="Ohm R.A."/>
            <person name="Patyshakuliyeva A."/>
            <person name="Rokas A."/>
            <person name="Ruiz-Duenas F.J."/>
            <person name="Sabat G."/>
            <person name="Salamov A."/>
            <person name="Samejima M."/>
            <person name="Schmutz J."/>
            <person name="Slot J.C."/>
            <person name="St John F."/>
            <person name="Stenlid J."/>
            <person name="Sun H."/>
            <person name="Sun S."/>
            <person name="Syed K."/>
            <person name="Tsang A."/>
            <person name="Wiebenga A."/>
            <person name="Young D."/>
            <person name="Pisabarro A."/>
            <person name="Eastwood D.C."/>
            <person name="Martin F."/>
            <person name="Cullen D."/>
            <person name="Grigoriev I.V."/>
            <person name="Hibbett D.S."/>
        </authorList>
    </citation>
    <scope>NUCLEOTIDE SEQUENCE [LARGE SCALE GENOMIC DNA]</scope>
    <source>
        <strain evidence="9 10">ATCC 11539</strain>
    </source>
</reference>
<keyword evidence="10" id="KW-1185">Reference proteome</keyword>
<evidence type="ECO:0000313" key="10">
    <source>
        <dbReference type="Proteomes" id="UP000030669"/>
    </source>
</evidence>
<dbReference type="GeneID" id="19298790"/>
<dbReference type="FunFam" id="3.30.420.10:FF:000031">
    <property type="entry name" value="RNA exonuclease 1"/>
    <property type="match status" value="1"/>
</dbReference>
<comment type="subcellular location">
    <subcellularLocation>
        <location evidence="1">Nucleus</location>
    </subcellularLocation>
</comment>
<evidence type="ECO:0000256" key="4">
    <source>
        <dbReference type="ARBA" id="ARBA00022801"/>
    </source>
</evidence>
<dbReference type="SMART" id="SM00479">
    <property type="entry name" value="EXOIII"/>
    <property type="match status" value="1"/>
</dbReference>
<gene>
    <name evidence="9" type="ORF">GLOTRDRAFT_106567</name>
</gene>
<sequence length="616" mass="67791">MKRTQGNSPSSPITVSSSPVHKKMKVSPPVAQGIVQPDMNDDGGDWFKVEKGKAKKMKKKVAKVEANPPRFMYNKAEIMKRREAVGVNDIRDLILHIVADAPPPSWVRVENPRSIPKVVALLIPGLTPDILALPPLPTSATSNPNVPISVPVPSTSSSQPGVPFISSTYSHALPTRAPGDATKMHSVMAEFFHGPVTGEEQKRRLQQRSPSSYLLTLDQMIENDYPVPSYMSSAYEKADGWVETPQPEPSSSAQADSPVYAIDCEMCLTEDGKELARVCIIEYATGKVIYDRLAKPQKPILDYLTRWSGITAEALAPITTTFEEVQSEILALLSAKPTPILLGHSLESDLKTLKICHPYCIDTAILFHHPRGRPFKPALAWLTKKWCGRIIQARGEGGHDPEEDARACLDLLKKKVDNGPGYGEFKTDMESIFERMARSTGHGPTPIRSAVVDHGNPASMHGAKATSTVACKSDEEIFEGLQRMISDHQFVFGRFNAVADALGWITNRSPDAPPNAEMEPVPEPDLRAILDRLNAQLTALYASLPPYTALVIFTGHSDPRAMSALNARKSAFESALREGKTLSDLDKDSWWTNQDARDLEEQVERAKRGLLFLNIK</sequence>
<dbReference type="InterPro" id="IPR034922">
    <property type="entry name" value="REX1-like_exo"/>
</dbReference>
<dbReference type="GO" id="GO:0004527">
    <property type="term" value="F:exonuclease activity"/>
    <property type="evidence" value="ECO:0007669"/>
    <property type="project" value="UniProtKB-KW"/>
</dbReference>
<dbReference type="KEGG" id="gtr:GLOTRDRAFT_106567"/>
<proteinExistence type="inferred from homology"/>
<dbReference type="OMA" id="HKAGPPF"/>
<dbReference type="InterPro" id="IPR012337">
    <property type="entry name" value="RNaseH-like_sf"/>
</dbReference>
<evidence type="ECO:0000256" key="1">
    <source>
        <dbReference type="ARBA" id="ARBA00004123"/>
    </source>
</evidence>
<evidence type="ECO:0000256" key="7">
    <source>
        <dbReference type="SAM" id="MobiDB-lite"/>
    </source>
</evidence>
<dbReference type="InterPro" id="IPR047021">
    <property type="entry name" value="REXO1/3/4-like"/>
</dbReference>
<evidence type="ECO:0000256" key="2">
    <source>
        <dbReference type="ARBA" id="ARBA00006357"/>
    </source>
</evidence>
<dbReference type="RefSeq" id="XP_007867329.1">
    <property type="nucleotide sequence ID" value="XM_007869138.1"/>
</dbReference>
<dbReference type="GO" id="GO:0003676">
    <property type="term" value="F:nucleic acid binding"/>
    <property type="evidence" value="ECO:0007669"/>
    <property type="project" value="InterPro"/>
</dbReference>
<accession>S7Q1T8</accession>